<evidence type="ECO:0000256" key="1">
    <source>
        <dbReference type="ARBA" id="ARBA00004434"/>
    </source>
</evidence>
<comment type="subcellular location">
    <subcellularLocation>
        <location evidence="1 7">Mitochondrion inner membrane</location>
        <topology evidence="1 7">Single-pass membrane protein</topology>
    </subcellularLocation>
</comment>
<comment type="subunit">
    <text evidence="7">Component of the cytochrome c oxidase (complex IV, CIV), a multisubunit enzyme composed of a catalytic core of 3 subunits and several supernumerary subunits. The complex exists as a monomer or a dimer and forms supercomplexes (SCs) in the inner mitochondrial membrane with ubiquinol-cytochrome c oxidoreductase (cytochrome b-c1 complex, complex III, CIII).</text>
</comment>
<dbReference type="InterPro" id="IPR004202">
    <property type="entry name" value="COX7C/Cox8"/>
</dbReference>
<sequence>MSFLSRNSLAVMRRSGVMRSTPRQVRFAHEEHHRPHLPFTYDKNKKAAFTAKFLAFTGIGFSVPFIATYYQLWKSGSLTAQ</sequence>
<dbReference type="Pfam" id="PF02935">
    <property type="entry name" value="COX7C"/>
    <property type="match status" value="1"/>
</dbReference>
<accession>A0ABP1CPY4</accession>
<evidence type="ECO:0000313" key="8">
    <source>
        <dbReference type="EMBL" id="CAL1697757.1"/>
    </source>
</evidence>
<keyword evidence="5 7" id="KW-0496">Mitochondrion</keyword>
<comment type="pathway">
    <text evidence="2 7">Energy metabolism; oxidative phosphorylation.</text>
</comment>
<dbReference type="Gene3D" id="4.10.49.10">
    <property type="entry name" value="Cytochrome c oxidase subunit VIIc"/>
    <property type="match status" value="1"/>
</dbReference>
<protein>
    <recommendedName>
        <fullName evidence="7">Cytochrome c oxidase subunit 8, mitochondrial</fullName>
    </recommendedName>
    <alternativeName>
        <fullName evidence="7">Cytochrome c oxidase polypeptide VIII</fullName>
    </alternativeName>
</protein>
<feature type="transmembrane region" description="Helical" evidence="7">
    <location>
        <begin position="53"/>
        <end position="72"/>
    </location>
</feature>
<evidence type="ECO:0000256" key="3">
    <source>
        <dbReference type="ARBA" id="ARBA00010514"/>
    </source>
</evidence>
<keyword evidence="6 7" id="KW-0472">Membrane</keyword>
<dbReference type="EMBL" id="OZ037953">
    <property type="protein sequence ID" value="CAL1697757.1"/>
    <property type="molecule type" value="Genomic_DNA"/>
</dbReference>
<keyword evidence="7" id="KW-0809">Transit peptide</keyword>
<dbReference type="SUPFAM" id="SSF81427">
    <property type="entry name" value="Mitochondrial cytochrome c oxidase subunit VIIc (aka VIIIa)"/>
    <property type="match status" value="1"/>
</dbReference>
<evidence type="ECO:0000256" key="6">
    <source>
        <dbReference type="ARBA" id="ARBA00023136"/>
    </source>
</evidence>
<dbReference type="Proteomes" id="UP001497453">
    <property type="component" value="Chromosome 10"/>
</dbReference>
<keyword evidence="9" id="KW-1185">Reference proteome</keyword>
<gene>
    <name evidence="8" type="ORF">GFSPODELE1_LOCUS1838</name>
</gene>
<reference evidence="9" key="1">
    <citation type="submission" date="2024-04" db="EMBL/GenBank/DDBJ databases">
        <authorList>
            <person name="Shaw F."/>
            <person name="Minotto A."/>
        </authorList>
    </citation>
    <scope>NUCLEOTIDE SEQUENCE [LARGE SCALE GENOMIC DNA]</scope>
</reference>
<evidence type="ECO:0000256" key="5">
    <source>
        <dbReference type="ARBA" id="ARBA00023128"/>
    </source>
</evidence>
<keyword evidence="7" id="KW-1133">Transmembrane helix</keyword>
<comment type="function">
    <text evidence="7">Component of the cytochrome c oxidase, the last enzyme in the mitochondrial electron transport chain which drives oxidative phosphorylation. The respiratory chain contains 3 multisubunit complexes succinate dehydrogenase (complex II, CII), ubiquinol-cytochrome c oxidoreductase (cytochrome b-c1 complex, complex III, CIII) and cytochrome c oxidase (complex IV, CIV), that cooperate to transfer electrons derived from NADH and succinate to molecular oxygen, creating an electrochemical gradient over the inner membrane that drives transmembrane transport and the ATP synthase. Cytochrome c oxidase is the component of the respiratory chain that catalyzes the reduction of oxygen to water. Electrons originating from reduced cytochrome c in the intermembrane space (IMS) are transferred via the dinuclear copper A center (CU(A)) of subunit 2 and heme A of subunit 1 to the active site in subunit 1, a binuclear center (BNC) formed by heme A3 and copper B (CU(B)). The BNC reduces molecular oxygen to 2 water molecules using 4 electrons from cytochrome c in the IMS and 4 protons from the mitochondrial matrix.</text>
</comment>
<comment type="similarity">
    <text evidence="3 7">Belongs to the cytochrome c oxidase VIIc family.</text>
</comment>
<organism evidence="8 9">
    <name type="scientific">Somion occarium</name>
    <dbReference type="NCBI Taxonomy" id="3059160"/>
    <lineage>
        <taxon>Eukaryota</taxon>
        <taxon>Fungi</taxon>
        <taxon>Dikarya</taxon>
        <taxon>Basidiomycota</taxon>
        <taxon>Agaricomycotina</taxon>
        <taxon>Agaricomycetes</taxon>
        <taxon>Polyporales</taxon>
        <taxon>Cerrenaceae</taxon>
        <taxon>Somion</taxon>
    </lineage>
</organism>
<evidence type="ECO:0000256" key="4">
    <source>
        <dbReference type="ARBA" id="ARBA00022792"/>
    </source>
</evidence>
<evidence type="ECO:0000256" key="2">
    <source>
        <dbReference type="ARBA" id="ARBA00004673"/>
    </source>
</evidence>
<name>A0ABP1CPY4_9APHY</name>
<proteinExistence type="inferred from homology"/>
<evidence type="ECO:0000313" key="9">
    <source>
        <dbReference type="Proteomes" id="UP001497453"/>
    </source>
</evidence>
<keyword evidence="7" id="KW-0812">Transmembrane</keyword>
<keyword evidence="4 7" id="KW-0999">Mitochondrion inner membrane</keyword>
<dbReference type="InterPro" id="IPR036636">
    <property type="entry name" value="COX7C/Cox8_sf"/>
</dbReference>
<evidence type="ECO:0000256" key="7">
    <source>
        <dbReference type="RuleBase" id="RU368123"/>
    </source>
</evidence>